<dbReference type="EMBL" id="JBCNJP010000007">
    <property type="protein sequence ID" value="KAK9077848.1"/>
    <property type="molecule type" value="Genomic_DNA"/>
</dbReference>
<proteinExistence type="predicted"/>
<name>A0AAP0H7J2_9ASTR</name>
<reference evidence="4 5" key="1">
    <citation type="submission" date="2024-04" db="EMBL/GenBank/DDBJ databases">
        <title>The reference genome of an endangered Asteraceae, Deinandra increscens subsp. villosa, native to the Central Coast of California.</title>
        <authorList>
            <person name="Guilliams M."/>
            <person name="Hasenstab-Lehman K."/>
            <person name="Meyer R."/>
            <person name="Mcevoy S."/>
        </authorList>
    </citation>
    <scope>NUCLEOTIDE SEQUENCE [LARGE SCALE GENOMIC DNA]</scope>
    <source>
        <tissue evidence="4">Leaf</tissue>
    </source>
</reference>
<keyword evidence="1" id="KW-0694">RNA-binding</keyword>
<dbReference type="InterPro" id="IPR035979">
    <property type="entry name" value="RBD_domain_sf"/>
</dbReference>
<feature type="region of interest" description="Disordered" evidence="2">
    <location>
        <begin position="469"/>
        <end position="498"/>
    </location>
</feature>
<accession>A0AAP0H7J2</accession>
<dbReference type="Gene3D" id="3.30.70.330">
    <property type="match status" value="1"/>
</dbReference>
<protein>
    <recommendedName>
        <fullName evidence="3">RRM domain-containing protein</fullName>
    </recommendedName>
</protein>
<dbReference type="AlphaFoldDB" id="A0AAP0H7J2"/>
<dbReference type="SMART" id="SM00360">
    <property type="entry name" value="RRM"/>
    <property type="match status" value="1"/>
</dbReference>
<dbReference type="Pfam" id="PF00076">
    <property type="entry name" value="RRM_1"/>
    <property type="match status" value="1"/>
</dbReference>
<feature type="region of interest" description="Disordered" evidence="2">
    <location>
        <begin position="365"/>
        <end position="391"/>
    </location>
</feature>
<dbReference type="PROSITE" id="PS50102">
    <property type="entry name" value="RRM"/>
    <property type="match status" value="1"/>
</dbReference>
<keyword evidence="5" id="KW-1185">Reference proteome</keyword>
<sequence>MDARNKADRPSLNDVDTDEWMFPKRRNRPVTSAGDLGPARVGLHGSINVKTHDPRWSDTDRWSASIFVTNFPPDASRKVIWDKCSSVALVVDVFISNRLSAKGKRFAFVRFSKEVDVVAVIPKIRDLWIGSYRLFADAARFKRQVSGKSQFTPAAPVSSVGGVPVPGRVSYAQVTKGNWVEAVDKIPEEVGIIFDDALVPAEDLANSLLLKVRDISVIGKLYIHAHNEGFSNVEFCYLGGLWVRVDCVSEDDCKKFAACETFASLFAEIRQVSEEFCIDEKLVWIEIRGLPLLAWSNAVFRQIAWRWGKTFCVDNDRDEPMAFGRVCILSRHIDKIRDSVWYRIKDKKYKVTVTELHAWSPTFEHVSDEDSDSEVDSEEELNDIGSGRDDNFQQNEEEVDVHVPPAVTVNLEEGTGAVGGADSDPFNLGPIIRGEIEKTDCHESSPSRPPGFSNVGFHSMVEKDDGLISSRPGQVNDGNVVKEGGDNGDVKSRGSACKSSLPQNVSLLDEFHKLIERGLAFGVDMEGSKRDLVNLINRMSDSPVSR</sequence>
<comment type="caution">
    <text evidence="4">The sequence shown here is derived from an EMBL/GenBank/DDBJ whole genome shotgun (WGS) entry which is preliminary data.</text>
</comment>
<evidence type="ECO:0000313" key="5">
    <source>
        <dbReference type="Proteomes" id="UP001408789"/>
    </source>
</evidence>
<dbReference type="Proteomes" id="UP001408789">
    <property type="component" value="Unassembled WGS sequence"/>
</dbReference>
<dbReference type="GO" id="GO:0003723">
    <property type="term" value="F:RNA binding"/>
    <property type="evidence" value="ECO:0007669"/>
    <property type="project" value="UniProtKB-UniRule"/>
</dbReference>
<dbReference type="InterPro" id="IPR012677">
    <property type="entry name" value="Nucleotide-bd_a/b_plait_sf"/>
</dbReference>
<evidence type="ECO:0000313" key="4">
    <source>
        <dbReference type="EMBL" id="KAK9077848.1"/>
    </source>
</evidence>
<evidence type="ECO:0000256" key="2">
    <source>
        <dbReference type="SAM" id="MobiDB-lite"/>
    </source>
</evidence>
<dbReference type="SUPFAM" id="SSF54928">
    <property type="entry name" value="RNA-binding domain, RBD"/>
    <property type="match status" value="1"/>
</dbReference>
<feature type="domain" description="RRM" evidence="3">
    <location>
        <begin position="64"/>
        <end position="141"/>
    </location>
</feature>
<evidence type="ECO:0000259" key="3">
    <source>
        <dbReference type="PROSITE" id="PS50102"/>
    </source>
</evidence>
<feature type="compositionally biased region" description="Acidic residues" evidence="2">
    <location>
        <begin position="367"/>
        <end position="382"/>
    </location>
</feature>
<organism evidence="4 5">
    <name type="scientific">Deinandra increscens subsp. villosa</name>
    <dbReference type="NCBI Taxonomy" id="3103831"/>
    <lineage>
        <taxon>Eukaryota</taxon>
        <taxon>Viridiplantae</taxon>
        <taxon>Streptophyta</taxon>
        <taxon>Embryophyta</taxon>
        <taxon>Tracheophyta</taxon>
        <taxon>Spermatophyta</taxon>
        <taxon>Magnoliopsida</taxon>
        <taxon>eudicotyledons</taxon>
        <taxon>Gunneridae</taxon>
        <taxon>Pentapetalae</taxon>
        <taxon>asterids</taxon>
        <taxon>campanulids</taxon>
        <taxon>Asterales</taxon>
        <taxon>Asteraceae</taxon>
        <taxon>Asteroideae</taxon>
        <taxon>Heliantheae alliance</taxon>
        <taxon>Madieae</taxon>
        <taxon>Madiinae</taxon>
        <taxon>Deinandra</taxon>
    </lineage>
</organism>
<dbReference type="CDD" id="cd00590">
    <property type="entry name" value="RRM_SF"/>
    <property type="match status" value="1"/>
</dbReference>
<dbReference type="InterPro" id="IPR000504">
    <property type="entry name" value="RRM_dom"/>
</dbReference>
<evidence type="ECO:0000256" key="1">
    <source>
        <dbReference type="PROSITE-ProRule" id="PRU00176"/>
    </source>
</evidence>
<gene>
    <name evidence="4" type="ORF">SSX86_006186</name>
</gene>
<feature type="compositionally biased region" description="Basic and acidic residues" evidence="2">
    <location>
        <begin position="483"/>
        <end position="492"/>
    </location>
</feature>